<evidence type="ECO:0000313" key="2">
    <source>
        <dbReference type="Proteomes" id="UP000051679"/>
    </source>
</evidence>
<proteinExistence type="predicted"/>
<dbReference type="AlphaFoldDB" id="A0A0R1ZJK4"/>
<dbReference type="Proteomes" id="UP000051679">
    <property type="component" value="Unassembled WGS sequence"/>
</dbReference>
<evidence type="ECO:0008006" key="3">
    <source>
        <dbReference type="Google" id="ProtNLM"/>
    </source>
</evidence>
<sequence length="148" mass="16501">MITRTTFYNHYQDLPTLATQMIHALLAEFAEVLNKRFTLAPDTGNVHQIITSLLPEVQQVVLTQREKTRVLRKITVGGLTIDRGIHQIVQQITHQSLRDESGTYEQAILNAILATGLDHFLDTGELPSMTSIQTSLQNIAALILPSDV</sequence>
<dbReference type="STRING" id="1291052.FC18_GL001574"/>
<protein>
    <recommendedName>
        <fullName evidence="3">TetR family transcriptional regulator</fullName>
    </recommendedName>
</protein>
<keyword evidence="2" id="KW-1185">Reference proteome</keyword>
<gene>
    <name evidence="1" type="ORF">FC18_GL001574</name>
</gene>
<organism evidence="1 2">
    <name type="scientific">Lacticaseibacillus sharpeae JCM 1186 = DSM 20505</name>
    <dbReference type="NCBI Taxonomy" id="1291052"/>
    <lineage>
        <taxon>Bacteria</taxon>
        <taxon>Bacillati</taxon>
        <taxon>Bacillota</taxon>
        <taxon>Bacilli</taxon>
        <taxon>Lactobacillales</taxon>
        <taxon>Lactobacillaceae</taxon>
        <taxon>Lacticaseibacillus</taxon>
    </lineage>
</organism>
<evidence type="ECO:0000313" key="1">
    <source>
        <dbReference type="EMBL" id="KRM55127.1"/>
    </source>
</evidence>
<comment type="caution">
    <text evidence="1">The sequence shown here is derived from an EMBL/GenBank/DDBJ whole genome shotgun (WGS) entry which is preliminary data.</text>
</comment>
<dbReference type="EMBL" id="AYYO01000030">
    <property type="protein sequence ID" value="KRM55127.1"/>
    <property type="molecule type" value="Genomic_DNA"/>
</dbReference>
<name>A0A0R1ZJK4_9LACO</name>
<accession>A0A0R1ZJK4</accession>
<reference evidence="1 2" key="1">
    <citation type="journal article" date="2015" name="Genome Announc.">
        <title>Expanding the biotechnology potential of lactobacilli through comparative genomics of 213 strains and associated genera.</title>
        <authorList>
            <person name="Sun Z."/>
            <person name="Harris H.M."/>
            <person name="McCann A."/>
            <person name="Guo C."/>
            <person name="Argimon S."/>
            <person name="Zhang W."/>
            <person name="Yang X."/>
            <person name="Jeffery I.B."/>
            <person name="Cooney J.C."/>
            <person name="Kagawa T.F."/>
            <person name="Liu W."/>
            <person name="Song Y."/>
            <person name="Salvetti E."/>
            <person name="Wrobel A."/>
            <person name="Rasinkangas P."/>
            <person name="Parkhill J."/>
            <person name="Rea M.C."/>
            <person name="O'Sullivan O."/>
            <person name="Ritari J."/>
            <person name="Douillard F.P."/>
            <person name="Paul Ross R."/>
            <person name="Yang R."/>
            <person name="Briner A.E."/>
            <person name="Felis G.E."/>
            <person name="de Vos W.M."/>
            <person name="Barrangou R."/>
            <person name="Klaenhammer T.R."/>
            <person name="Caufield P.W."/>
            <person name="Cui Y."/>
            <person name="Zhang H."/>
            <person name="O'Toole P.W."/>
        </authorList>
    </citation>
    <scope>NUCLEOTIDE SEQUENCE [LARGE SCALE GENOMIC DNA]</scope>
    <source>
        <strain evidence="1 2">DSM 20505</strain>
    </source>
</reference>
<dbReference type="Gene3D" id="1.10.357.10">
    <property type="entry name" value="Tetracycline Repressor, domain 2"/>
    <property type="match status" value="1"/>
</dbReference>
<dbReference type="PATRIC" id="fig|1291052.5.peg.1603"/>